<evidence type="ECO:0000313" key="3">
    <source>
        <dbReference type="Proteomes" id="UP000826234"/>
    </source>
</evidence>
<evidence type="ECO:0000313" key="2">
    <source>
        <dbReference type="EMBL" id="KAH0629025.1"/>
    </source>
</evidence>
<dbReference type="EMBL" id="JAIPUX010000439">
    <property type="protein sequence ID" value="KAH0629025.1"/>
    <property type="molecule type" value="Genomic_DNA"/>
</dbReference>
<name>A0ABQ7TGY7_PHRPL</name>
<reference evidence="2 3" key="1">
    <citation type="journal article" date="2022" name="Gigascience">
        <title>A chromosome-level genome assembly and annotation of the desert horned lizard, Phrynosoma platyrhinos, provides insight into chromosomal rearrangements among reptiles.</title>
        <authorList>
            <person name="Koochekian N."/>
            <person name="Ascanio A."/>
            <person name="Farleigh K."/>
            <person name="Card D.C."/>
            <person name="Schield D.R."/>
            <person name="Castoe T.A."/>
            <person name="Jezkova T."/>
        </authorList>
    </citation>
    <scope>NUCLEOTIDE SEQUENCE [LARGE SCALE GENOMIC DNA]</scope>
    <source>
        <strain evidence="2">NK-2021</strain>
    </source>
</reference>
<dbReference type="Proteomes" id="UP000826234">
    <property type="component" value="Unassembled WGS sequence"/>
</dbReference>
<organism evidence="2 3">
    <name type="scientific">Phrynosoma platyrhinos</name>
    <name type="common">Desert horned lizard</name>
    <dbReference type="NCBI Taxonomy" id="52577"/>
    <lineage>
        <taxon>Eukaryota</taxon>
        <taxon>Metazoa</taxon>
        <taxon>Chordata</taxon>
        <taxon>Craniata</taxon>
        <taxon>Vertebrata</taxon>
        <taxon>Euteleostomi</taxon>
        <taxon>Lepidosauria</taxon>
        <taxon>Squamata</taxon>
        <taxon>Bifurcata</taxon>
        <taxon>Unidentata</taxon>
        <taxon>Episquamata</taxon>
        <taxon>Toxicofera</taxon>
        <taxon>Iguania</taxon>
        <taxon>Phrynosomatidae</taxon>
        <taxon>Phrynosomatinae</taxon>
        <taxon>Phrynosoma</taxon>
    </lineage>
</organism>
<protein>
    <submittedName>
        <fullName evidence="2">Uncharacterized protein</fullName>
    </submittedName>
</protein>
<feature type="compositionally biased region" description="Basic and acidic residues" evidence="1">
    <location>
        <begin position="47"/>
        <end position="61"/>
    </location>
</feature>
<evidence type="ECO:0000256" key="1">
    <source>
        <dbReference type="SAM" id="MobiDB-lite"/>
    </source>
</evidence>
<feature type="compositionally biased region" description="Basic and acidic residues" evidence="1">
    <location>
        <begin position="14"/>
        <end position="23"/>
    </location>
</feature>
<keyword evidence="3" id="KW-1185">Reference proteome</keyword>
<feature type="region of interest" description="Disordered" evidence="1">
    <location>
        <begin position="1"/>
        <end position="61"/>
    </location>
</feature>
<proteinExistence type="predicted"/>
<gene>
    <name evidence="2" type="ORF">JD844_010768</name>
</gene>
<sequence>MVKKKITAANVSDTEMKKLDPTTERFLGLGDTERSGPSRPRPGARLVADRPKGCPQREDEKIGRRHLKLSSYEAADSMKMDAGDSVLTNHTSVFKTFPLQQNVPSGDQLPVSGNKFLSNKLGSLETTFTCPGNASCSSNYLSEPPSSETYQTAGALRTFGTSANGQWRSCGSTLGSTLQKPRPNRSVYFETRKSPRSKCTGSSKNLIKEAENMNRSPFDVCSTPESNQLSTILRTQEQHSHQPQQHFIHCFPSHVSFEPKDASTPTQRNSQPALDVHAEGSDSVIMLNGKDTQSPAPSTPFFEAELWIKELTSVYDSRARERWRHIEEQKALALQLQNQIPAVVEEEPQLVIDSESEGELQEEVPTLTPQRLQKQELYTADSVDLHLRVPLEKEIPVTVIPEDNRTTNIEEDFPEITEASFLH</sequence>
<accession>A0ABQ7TGY7</accession>
<comment type="caution">
    <text evidence="2">The sequence shown here is derived from an EMBL/GenBank/DDBJ whole genome shotgun (WGS) entry which is preliminary data.</text>
</comment>